<dbReference type="InterPro" id="IPR012677">
    <property type="entry name" value="Nucleotide-bd_a/b_plait_sf"/>
</dbReference>
<name>A0A0D3IZS6_EMIH1</name>
<feature type="domain" description="RRM" evidence="6">
    <location>
        <begin position="158"/>
        <end position="253"/>
    </location>
</feature>
<dbReference type="GO" id="GO:0003723">
    <property type="term" value="F:RNA binding"/>
    <property type="evidence" value="ECO:0007669"/>
    <property type="project" value="UniProtKB-UniRule"/>
</dbReference>
<dbReference type="Gene3D" id="3.30.70.330">
    <property type="match status" value="3"/>
</dbReference>
<dbReference type="PROSITE" id="PS50102">
    <property type="entry name" value="RRM"/>
    <property type="match status" value="2"/>
</dbReference>
<keyword evidence="2 4" id="KW-0694">RNA-binding</keyword>
<evidence type="ECO:0000313" key="7">
    <source>
        <dbReference type="EnsemblProtists" id="EOD16761"/>
    </source>
</evidence>
<evidence type="ECO:0000256" key="4">
    <source>
        <dbReference type="PROSITE-ProRule" id="PRU00176"/>
    </source>
</evidence>
<dbReference type="STRING" id="2903.R1E145"/>
<dbReference type="InterPro" id="IPR000504">
    <property type="entry name" value="RRM_dom"/>
</dbReference>
<dbReference type="InterPro" id="IPR035979">
    <property type="entry name" value="RBD_domain_sf"/>
</dbReference>
<accession>A0A0D3IZS6</accession>
<protein>
    <recommendedName>
        <fullName evidence="6">RRM domain-containing protein</fullName>
    </recommendedName>
</protein>
<dbReference type="Proteomes" id="UP000013827">
    <property type="component" value="Unassembled WGS sequence"/>
</dbReference>
<evidence type="ECO:0000259" key="6">
    <source>
        <dbReference type="PROSITE" id="PS50102"/>
    </source>
</evidence>
<dbReference type="SMART" id="SM00360">
    <property type="entry name" value="RRM"/>
    <property type="match status" value="2"/>
</dbReference>
<sequence length="369" mass="39209">MWDVDSSGQEVAPPANTAAGAAGSALPNAMARMQETAMMTALLQQQAALTRRARRLHIGNLPPGLTLESMRELFNTTLSAAKLTLDEAPCINDVHMSGDARFGFVEFRSVLECTNALVLDGMQLLGRALKVQRPNDYMPPPPGLDKVLIPQSVSSVVTSVHVGNLPLGAGLTAEMLKQFFNAAITSANLHDSSKEGDPVIDSMIGSEGKFGFIEFRTIAEARYGEIWGDATSCIALNNIELAGKQLRIERPRDYAPMPDSMLDELRAAGEDLASAEEMGEILEDARSECSKHGAVSLYVPKPGVSGPAGSGAEEAAIALKLFAEYGTAAEALACGKELHGKQFDGRTVLASFLPPEAFQAVKGLDCFTA</sequence>
<reference evidence="7" key="2">
    <citation type="submission" date="2024-10" db="UniProtKB">
        <authorList>
            <consortium name="EnsemblProtists"/>
        </authorList>
    </citation>
    <scope>IDENTIFICATION</scope>
</reference>
<dbReference type="EnsemblProtists" id="EOD16761">
    <property type="protein sequence ID" value="EOD16761"/>
    <property type="gene ID" value="EMIHUDRAFT_210280"/>
</dbReference>
<feature type="region of interest" description="Disordered" evidence="5">
    <location>
        <begin position="1"/>
        <end position="23"/>
    </location>
</feature>
<reference evidence="8" key="1">
    <citation type="journal article" date="2013" name="Nature">
        <title>Pan genome of the phytoplankton Emiliania underpins its global distribution.</title>
        <authorList>
            <person name="Read B.A."/>
            <person name="Kegel J."/>
            <person name="Klute M.J."/>
            <person name="Kuo A."/>
            <person name="Lefebvre S.C."/>
            <person name="Maumus F."/>
            <person name="Mayer C."/>
            <person name="Miller J."/>
            <person name="Monier A."/>
            <person name="Salamov A."/>
            <person name="Young J."/>
            <person name="Aguilar M."/>
            <person name="Claverie J.M."/>
            <person name="Frickenhaus S."/>
            <person name="Gonzalez K."/>
            <person name="Herman E.K."/>
            <person name="Lin Y.C."/>
            <person name="Napier J."/>
            <person name="Ogata H."/>
            <person name="Sarno A.F."/>
            <person name="Shmutz J."/>
            <person name="Schroeder D."/>
            <person name="de Vargas C."/>
            <person name="Verret F."/>
            <person name="von Dassow P."/>
            <person name="Valentin K."/>
            <person name="Van de Peer Y."/>
            <person name="Wheeler G."/>
            <person name="Dacks J.B."/>
            <person name="Delwiche C.F."/>
            <person name="Dyhrman S.T."/>
            <person name="Glockner G."/>
            <person name="John U."/>
            <person name="Richards T."/>
            <person name="Worden A.Z."/>
            <person name="Zhang X."/>
            <person name="Grigoriev I.V."/>
            <person name="Allen A.E."/>
            <person name="Bidle K."/>
            <person name="Borodovsky M."/>
            <person name="Bowler C."/>
            <person name="Brownlee C."/>
            <person name="Cock J.M."/>
            <person name="Elias M."/>
            <person name="Gladyshev V.N."/>
            <person name="Groth M."/>
            <person name="Guda C."/>
            <person name="Hadaegh A."/>
            <person name="Iglesias-Rodriguez M.D."/>
            <person name="Jenkins J."/>
            <person name="Jones B.M."/>
            <person name="Lawson T."/>
            <person name="Leese F."/>
            <person name="Lindquist E."/>
            <person name="Lobanov A."/>
            <person name="Lomsadze A."/>
            <person name="Malik S.B."/>
            <person name="Marsh M.E."/>
            <person name="Mackinder L."/>
            <person name="Mock T."/>
            <person name="Mueller-Roeber B."/>
            <person name="Pagarete A."/>
            <person name="Parker M."/>
            <person name="Probert I."/>
            <person name="Quesneville H."/>
            <person name="Raines C."/>
            <person name="Rensing S.A."/>
            <person name="Riano-Pachon D.M."/>
            <person name="Richier S."/>
            <person name="Rokitta S."/>
            <person name="Shiraiwa Y."/>
            <person name="Soanes D.M."/>
            <person name="van der Giezen M."/>
            <person name="Wahlund T.M."/>
            <person name="Williams B."/>
            <person name="Wilson W."/>
            <person name="Wolfe G."/>
            <person name="Wurch L.L."/>
        </authorList>
    </citation>
    <scope>NUCLEOTIDE SEQUENCE</scope>
</reference>
<dbReference type="GeneID" id="17262909"/>
<dbReference type="eggNOG" id="KOG0120">
    <property type="taxonomic scope" value="Eukaryota"/>
</dbReference>
<dbReference type="PaxDb" id="2903-EOD16761"/>
<evidence type="ECO:0000256" key="2">
    <source>
        <dbReference type="ARBA" id="ARBA00022884"/>
    </source>
</evidence>
<dbReference type="GO" id="GO:0008380">
    <property type="term" value="P:RNA splicing"/>
    <property type="evidence" value="ECO:0007669"/>
    <property type="project" value="UniProtKB-KW"/>
</dbReference>
<proteinExistence type="predicted"/>
<dbReference type="KEGG" id="ehx:EMIHUDRAFT_210280"/>
<keyword evidence="8" id="KW-1185">Reference proteome</keyword>
<feature type="compositionally biased region" description="Low complexity" evidence="5">
    <location>
        <begin position="12"/>
        <end position="23"/>
    </location>
</feature>
<dbReference type="PANTHER" id="PTHR23139">
    <property type="entry name" value="RNA-BINDING PROTEIN"/>
    <property type="match status" value="1"/>
</dbReference>
<dbReference type="AlphaFoldDB" id="A0A0D3IZS6"/>
<evidence type="ECO:0000256" key="1">
    <source>
        <dbReference type="ARBA" id="ARBA00022664"/>
    </source>
</evidence>
<dbReference type="HOGENOM" id="CLU_021795_4_2_1"/>
<evidence type="ECO:0000256" key="5">
    <source>
        <dbReference type="SAM" id="MobiDB-lite"/>
    </source>
</evidence>
<organism evidence="7 8">
    <name type="scientific">Emiliania huxleyi (strain CCMP1516)</name>
    <dbReference type="NCBI Taxonomy" id="280463"/>
    <lineage>
        <taxon>Eukaryota</taxon>
        <taxon>Haptista</taxon>
        <taxon>Haptophyta</taxon>
        <taxon>Prymnesiophyceae</taxon>
        <taxon>Isochrysidales</taxon>
        <taxon>Noelaerhabdaceae</taxon>
        <taxon>Emiliania</taxon>
    </lineage>
</organism>
<evidence type="ECO:0000256" key="3">
    <source>
        <dbReference type="ARBA" id="ARBA00023187"/>
    </source>
</evidence>
<evidence type="ECO:0000313" key="8">
    <source>
        <dbReference type="Proteomes" id="UP000013827"/>
    </source>
</evidence>
<keyword evidence="1" id="KW-0507">mRNA processing</keyword>
<keyword evidence="3" id="KW-0508">mRNA splicing</keyword>
<dbReference type="GO" id="GO:0006397">
    <property type="term" value="P:mRNA processing"/>
    <property type="evidence" value="ECO:0007669"/>
    <property type="project" value="UniProtKB-KW"/>
</dbReference>
<dbReference type="SUPFAM" id="SSF54928">
    <property type="entry name" value="RNA-binding domain, RBD"/>
    <property type="match status" value="2"/>
</dbReference>
<dbReference type="RefSeq" id="XP_005769190.1">
    <property type="nucleotide sequence ID" value="XM_005769133.1"/>
</dbReference>
<dbReference type="CDD" id="cd12232">
    <property type="entry name" value="RRM3_U2AF65"/>
    <property type="match status" value="1"/>
</dbReference>
<feature type="domain" description="RRM" evidence="6">
    <location>
        <begin position="54"/>
        <end position="136"/>
    </location>
</feature>